<evidence type="ECO:0000313" key="1">
    <source>
        <dbReference type="EMBL" id="OLP94814.1"/>
    </source>
</evidence>
<accession>A0A1Q9DI18</accession>
<name>A0A1Q9DI18_SYMMI</name>
<keyword evidence="2" id="KW-1185">Reference proteome</keyword>
<comment type="caution">
    <text evidence="1">The sequence shown here is derived from an EMBL/GenBank/DDBJ whole genome shotgun (WGS) entry which is preliminary data.</text>
</comment>
<protein>
    <submittedName>
        <fullName evidence="1">Uncharacterized protein</fullName>
    </submittedName>
</protein>
<dbReference type="EMBL" id="LSRX01000527">
    <property type="protein sequence ID" value="OLP94814.1"/>
    <property type="molecule type" value="Genomic_DNA"/>
</dbReference>
<evidence type="ECO:0000313" key="2">
    <source>
        <dbReference type="Proteomes" id="UP000186817"/>
    </source>
</evidence>
<dbReference type="Proteomes" id="UP000186817">
    <property type="component" value="Unassembled WGS sequence"/>
</dbReference>
<gene>
    <name evidence="1" type="ORF">AK812_SmicGene23123</name>
</gene>
<reference evidence="1 2" key="1">
    <citation type="submission" date="2016-02" db="EMBL/GenBank/DDBJ databases">
        <title>Genome analysis of coral dinoflagellate symbionts highlights evolutionary adaptations to a symbiotic lifestyle.</title>
        <authorList>
            <person name="Aranda M."/>
            <person name="Li Y."/>
            <person name="Liew Y.J."/>
            <person name="Baumgarten S."/>
            <person name="Simakov O."/>
            <person name="Wilson M."/>
            <person name="Piel J."/>
            <person name="Ashoor H."/>
            <person name="Bougouffa S."/>
            <person name="Bajic V.B."/>
            <person name="Ryu T."/>
            <person name="Ravasi T."/>
            <person name="Bayer T."/>
            <person name="Micklem G."/>
            <person name="Kim H."/>
            <person name="Bhak J."/>
            <person name="Lajeunesse T.C."/>
            <person name="Voolstra C.R."/>
        </authorList>
    </citation>
    <scope>NUCLEOTIDE SEQUENCE [LARGE SCALE GENOMIC DNA]</scope>
    <source>
        <strain evidence="1 2">CCMP2467</strain>
    </source>
</reference>
<sequence length="87" mass="9515">MEAAPTLEVQESALCSRAYQNWRPNVFLRNITGRRFAAALSLAQNCHGVALSQPKGGSSEAFQKTQAAIPAALLCCLQKALELQWRL</sequence>
<organism evidence="1 2">
    <name type="scientific">Symbiodinium microadriaticum</name>
    <name type="common">Dinoflagellate</name>
    <name type="synonym">Zooxanthella microadriatica</name>
    <dbReference type="NCBI Taxonomy" id="2951"/>
    <lineage>
        <taxon>Eukaryota</taxon>
        <taxon>Sar</taxon>
        <taxon>Alveolata</taxon>
        <taxon>Dinophyceae</taxon>
        <taxon>Suessiales</taxon>
        <taxon>Symbiodiniaceae</taxon>
        <taxon>Symbiodinium</taxon>
    </lineage>
</organism>
<proteinExistence type="predicted"/>
<dbReference type="AlphaFoldDB" id="A0A1Q9DI18"/>